<protein>
    <recommendedName>
        <fullName evidence="3">Dipeptidylpeptidase IV N-terminal domain-containing protein</fullName>
    </recommendedName>
</protein>
<dbReference type="PANTHER" id="PTHR36842:SF1">
    <property type="entry name" value="PROTEIN TOLB"/>
    <property type="match status" value="1"/>
</dbReference>
<organism evidence="2">
    <name type="scientific">marine sediment metagenome</name>
    <dbReference type="NCBI Taxonomy" id="412755"/>
    <lineage>
        <taxon>unclassified sequences</taxon>
        <taxon>metagenomes</taxon>
        <taxon>ecological metagenomes</taxon>
    </lineage>
</organism>
<comment type="caution">
    <text evidence="2">The sequence shown here is derived from an EMBL/GenBank/DDBJ whole genome shotgun (WGS) entry which is preliminary data.</text>
</comment>
<evidence type="ECO:0008006" key="3">
    <source>
        <dbReference type="Google" id="ProtNLM"/>
    </source>
</evidence>
<dbReference type="InterPro" id="IPR011659">
    <property type="entry name" value="WD40"/>
</dbReference>
<dbReference type="AlphaFoldDB" id="X0TSK4"/>
<accession>X0TSK4</accession>
<dbReference type="EMBL" id="BARS01015500">
    <property type="protein sequence ID" value="GAF91157.1"/>
    <property type="molecule type" value="Genomic_DNA"/>
</dbReference>
<proteinExistence type="inferred from homology"/>
<feature type="non-terminal residue" evidence="2">
    <location>
        <position position="1"/>
    </location>
</feature>
<name>X0TSK4_9ZZZZ</name>
<dbReference type="Pfam" id="PF07676">
    <property type="entry name" value="PD40"/>
    <property type="match status" value="2"/>
</dbReference>
<gene>
    <name evidence="2" type="ORF">S01H1_25640</name>
</gene>
<evidence type="ECO:0000256" key="1">
    <source>
        <dbReference type="ARBA" id="ARBA00009820"/>
    </source>
</evidence>
<sequence length="284" mass="31165">FALAESGRVVGSAASVLQGVHTSPGLGGVVLTHFDVSDTGTLAYVPGATTERSDELLWVDHAGTESVITRGAGTWVHPRLSPDGQRISLDIHLPNGMRDVYIYEIPRGQIRQLTRTGFTWESEWRPDGKRIATMSGAPAGQWSLFLVHTDFSGTPELLVRSSHAVPVSWFPDGRTLLFYDLVEGGIWKVSPASDEEPELVIRTEARERFPSLSPDGKWIAYVADESGRREVFVQSFPALGPKHRISIDGGGEPLWSPDGRRLFFRERGQMLVVDVDTEPAFSAG</sequence>
<reference evidence="2" key="1">
    <citation type="journal article" date="2014" name="Front. Microbiol.">
        <title>High frequency of phylogenetically diverse reductive dehalogenase-homologous genes in deep subseafloor sedimentary metagenomes.</title>
        <authorList>
            <person name="Kawai M."/>
            <person name="Futagami T."/>
            <person name="Toyoda A."/>
            <person name="Takaki Y."/>
            <person name="Nishi S."/>
            <person name="Hori S."/>
            <person name="Arai W."/>
            <person name="Tsubouchi T."/>
            <person name="Morono Y."/>
            <person name="Uchiyama I."/>
            <person name="Ito T."/>
            <person name="Fujiyama A."/>
            <person name="Inagaki F."/>
            <person name="Takami H."/>
        </authorList>
    </citation>
    <scope>NUCLEOTIDE SEQUENCE</scope>
    <source>
        <strain evidence="2">Expedition CK06-06</strain>
    </source>
</reference>
<evidence type="ECO:0000313" key="2">
    <source>
        <dbReference type="EMBL" id="GAF91157.1"/>
    </source>
</evidence>
<comment type="similarity">
    <text evidence="1">Belongs to the TolB family.</text>
</comment>
<dbReference type="PANTHER" id="PTHR36842">
    <property type="entry name" value="PROTEIN TOLB HOMOLOG"/>
    <property type="match status" value="1"/>
</dbReference>
<dbReference type="Gene3D" id="2.120.10.30">
    <property type="entry name" value="TolB, C-terminal domain"/>
    <property type="match status" value="2"/>
</dbReference>
<dbReference type="InterPro" id="IPR011042">
    <property type="entry name" value="6-blade_b-propeller_TolB-like"/>
</dbReference>
<feature type="non-terminal residue" evidence="2">
    <location>
        <position position="284"/>
    </location>
</feature>
<dbReference type="SUPFAM" id="SSF69304">
    <property type="entry name" value="Tricorn protease N-terminal domain"/>
    <property type="match status" value="1"/>
</dbReference>